<organism evidence="1 2">
    <name type="scientific">Paenibacillus popilliae ATCC 14706</name>
    <dbReference type="NCBI Taxonomy" id="1212764"/>
    <lineage>
        <taxon>Bacteria</taxon>
        <taxon>Bacillati</taxon>
        <taxon>Bacillota</taxon>
        <taxon>Bacilli</taxon>
        <taxon>Bacillales</taxon>
        <taxon>Paenibacillaceae</taxon>
        <taxon>Paenibacillus</taxon>
    </lineage>
</organism>
<protein>
    <submittedName>
        <fullName evidence="1">Negative regulator of septation ring formation</fullName>
    </submittedName>
</protein>
<proteinExistence type="predicted"/>
<keyword evidence="2" id="KW-1185">Reference proteome</keyword>
<dbReference type="InterPro" id="IPR027417">
    <property type="entry name" value="P-loop_NTPase"/>
</dbReference>
<evidence type="ECO:0000313" key="1">
    <source>
        <dbReference type="EMBL" id="GAC43372.1"/>
    </source>
</evidence>
<comment type="caution">
    <text evidence="1">The sequence shown here is derived from an EMBL/GenBank/DDBJ whole genome shotgun (WGS) entry which is preliminary data.</text>
</comment>
<dbReference type="Gene3D" id="3.40.50.300">
    <property type="entry name" value="P-loop containing nucleotide triphosphate hydrolases"/>
    <property type="match status" value="1"/>
</dbReference>
<name>M9LBS3_PAEPP</name>
<dbReference type="Proteomes" id="UP000029453">
    <property type="component" value="Unassembled WGS sequence"/>
</dbReference>
<dbReference type="AlphaFoldDB" id="M9LBS3"/>
<dbReference type="EMBL" id="BALG01000207">
    <property type="protein sequence ID" value="GAC43372.1"/>
    <property type="molecule type" value="Genomic_DNA"/>
</dbReference>
<gene>
    <name evidence="1" type="ORF">PPOP_2739</name>
</gene>
<evidence type="ECO:0000313" key="2">
    <source>
        <dbReference type="Proteomes" id="UP000029453"/>
    </source>
</evidence>
<reference evidence="1 2" key="1">
    <citation type="submission" date="2012-10" db="EMBL/GenBank/DDBJ databases">
        <title>Draft Genome Sequence of Paenibacillus popilliae ATCC 14706T.</title>
        <authorList>
            <person name="Iiyama K."/>
            <person name="Mori K."/>
            <person name="Mon H."/>
            <person name="Chieda Y."/>
            <person name="Lee J.M."/>
            <person name="Kusakabe T."/>
            <person name="Tashiro K."/>
            <person name="Asano S."/>
            <person name="Yasunaga-Aoki C."/>
            <person name="Shimizu S."/>
        </authorList>
    </citation>
    <scope>NUCLEOTIDE SEQUENCE [LARGE SCALE GENOMIC DNA]</scope>
    <source>
        <strain evidence="1 2">ATCC 14706</strain>
    </source>
</reference>
<sequence length="73" mass="8631">MTDDEAQIHSRLVKRDSIASIDIDMIRKLQQEELIFAQEISNMLHIPLCIYRVTDNNRVDIDDFIEKLTIEEK</sequence>
<accession>M9LBS3</accession>